<feature type="region of interest" description="Disordered" evidence="5">
    <location>
        <begin position="572"/>
        <end position="657"/>
    </location>
</feature>
<dbReference type="Pfam" id="PF00447">
    <property type="entry name" value="HSF_DNA-bind"/>
    <property type="match status" value="1"/>
</dbReference>
<dbReference type="PANTHER" id="PTHR10015">
    <property type="entry name" value="HEAT SHOCK TRANSCRIPTION FACTOR"/>
    <property type="match status" value="1"/>
</dbReference>
<feature type="compositionally biased region" description="Polar residues" evidence="5">
    <location>
        <begin position="624"/>
        <end position="639"/>
    </location>
</feature>
<dbReference type="InterPro" id="IPR000232">
    <property type="entry name" value="HSF_DNA-bd"/>
</dbReference>
<feature type="compositionally biased region" description="Basic residues" evidence="5">
    <location>
        <begin position="323"/>
        <end position="333"/>
    </location>
</feature>
<evidence type="ECO:0000256" key="4">
    <source>
        <dbReference type="RuleBase" id="RU004020"/>
    </source>
</evidence>
<feature type="region of interest" description="Disordered" evidence="5">
    <location>
        <begin position="400"/>
        <end position="427"/>
    </location>
</feature>
<feature type="region of interest" description="Disordered" evidence="5">
    <location>
        <begin position="83"/>
        <end position="103"/>
    </location>
</feature>
<feature type="region of interest" description="Disordered" evidence="5">
    <location>
        <begin position="1"/>
        <end position="28"/>
    </location>
</feature>
<feature type="compositionally biased region" description="Polar residues" evidence="5">
    <location>
        <begin position="1"/>
        <end position="14"/>
    </location>
</feature>
<comment type="similarity">
    <text evidence="4">Belongs to the HSF family.</text>
</comment>
<dbReference type="SUPFAM" id="SSF46785">
    <property type="entry name" value="Winged helix' DNA-binding domain"/>
    <property type="match status" value="1"/>
</dbReference>
<dbReference type="PANTHER" id="PTHR10015:SF206">
    <property type="entry name" value="HSF-TYPE DNA-BINDING DOMAIN-CONTAINING PROTEIN"/>
    <property type="match status" value="1"/>
</dbReference>
<feature type="compositionally biased region" description="Basic and acidic residues" evidence="5">
    <location>
        <begin position="342"/>
        <end position="355"/>
    </location>
</feature>
<dbReference type="GO" id="GO:0043565">
    <property type="term" value="F:sequence-specific DNA binding"/>
    <property type="evidence" value="ECO:0007669"/>
    <property type="project" value="InterPro"/>
</dbReference>
<feature type="region of interest" description="Disordered" evidence="5">
    <location>
        <begin position="524"/>
        <end position="556"/>
    </location>
</feature>
<dbReference type="AlphaFoldDB" id="K0S8F1"/>
<feature type="compositionally biased region" description="Low complexity" evidence="5">
    <location>
        <begin position="579"/>
        <end position="594"/>
    </location>
</feature>
<evidence type="ECO:0000256" key="2">
    <source>
        <dbReference type="ARBA" id="ARBA00023125"/>
    </source>
</evidence>
<dbReference type="eggNOG" id="KOG0627">
    <property type="taxonomic scope" value="Eukaryota"/>
</dbReference>
<feature type="region of interest" description="Disordered" evidence="5">
    <location>
        <begin position="311"/>
        <end position="367"/>
    </location>
</feature>
<dbReference type="SMART" id="SM00415">
    <property type="entry name" value="HSF"/>
    <property type="match status" value="1"/>
</dbReference>
<reference evidence="7 8" key="1">
    <citation type="journal article" date="2012" name="Genome Biol.">
        <title>Genome and low-iron response of an oceanic diatom adapted to chronic iron limitation.</title>
        <authorList>
            <person name="Lommer M."/>
            <person name="Specht M."/>
            <person name="Roy A.S."/>
            <person name="Kraemer L."/>
            <person name="Andreson R."/>
            <person name="Gutowska M.A."/>
            <person name="Wolf J."/>
            <person name="Bergner S.V."/>
            <person name="Schilhabel M.B."/>
            <person name="Klostermeier U.C."/>
            <person name="Beiko R.G."/>
            <person name="Rosenstiel P."/>
            <person name="Hippler M."/>
            <person name="Laroche J."/>
        </authorList>
    </citation>
    <scope>NUCLEOTIDE SEQUENCE [LARGE SCALE GENOMIC DNA]</scope>
    <source>
        <strain evidence="7 8">CCMP1005</strain>
    </source>
</reference>
<evidence type="ECO:0000313" key="8">
    <source>
        <dbReference type="Proteomes" id="UP000266841"/>
    </source>
</evidence>
<evidence type="ECO:0000259" key="6">
    <source>
        <dbReference type="SMART" id="SM00415"/>
    </source>
</evidence>
<dbReference type="GO" id="GO:0005634">
    <property type="term" value="C:nucleus"/>
    <property type="evidence" value="ECO:0007669"/>
    <property type="project" value="UniProtKB-SubCell"/>
</dbReference>
<feature type="region of interest" description="Disordered" evidence="5">
    <location>
        <begin position="463"/>
        <end position="510"/>
    </location>
</feature>
<dbReference type="Gene3D" id="1.10.10.10">
    <property type="entry name" value="Winged helix-like DNA-binding domain superfamily/Winged helix DNA-binding domain"/>
    <property type="match status" value="1"/>
</dbReference>
<dbReference type="GO" id="GO:0003700">
    <property type="term" value="F:DNA-binding transcription factor activity"/>
    <property type="evidence" value="ECO:0007669"/>
    <property type="project" value="InterPro"/>
</dbReference>
<evidence type="ECO:0000313" key="7">
    <source>
        <dbReference type="EMBL" id="EJK62443.1"/>
    </source>
</evidence>
<dbReference type="InterPro" id="IPR036388">
    <property type="entry name" value="WH-like_DNA-bd_sf"/>
</dbReference>
<feature type="compositionally biased region" description="Basic and acidic residues" evidence="5">
    <location>
        <begin position="482"/>
        <end position="501"/>
    </location>
</feature>
<sequence>MTNFTRPETRQANNPDGGRSSNGGNGGHIAGLNDWEYAKTLAAAPSASRDGNMMPITIPTNFNNGRPADDAYVCAGDYRRSSSADYSTADETSETTRRLSRDTLASEASYLDLSSSSPRGSYSDGFGGGGADGDLMSMLAAHQLQGGITLDMNNMGGDGGQGQNPMQTPMRNPMMGGGMLFGSGPGDLNLSGLRRSAPPNSGLRGDPLVPPKPKRQRNKQTFAMKLWNLLENPSECGGALRWMPNGAAFCVVDPDELVKRVLPSYFKEAKYTSFVSCRAVRDVELGTSRRSYQILPHLSFFLPRKDPEAQPLGLQALHPPGRRERRLTRHGRVHPPPISTGRLRDRLRDGRRPPEPDAGGSNPDLASVDFAMSMAPNGGRGVGMVNASFHSSGSLGALANDGGRGLPVHPPRLHQSLPGPPVHAHRQPSINDAVSAAQEMSLELQLQDTNRMLMQLNELQNQYASSTGQQRQQQAQSPGGGGRREQERRWEQMMRQQEADAARGAASDPAAEAKIDFSSIDAGAMNSNSTADMQQETPADGAAAAPGRKKPSRDDPDAVAAFMGLRRTSLGYMPYLPTSSRRGSNNSSVSDSSNKLGDPFAEFPDHSCPVTNPVDDMRDARFHSGSSTPSQQQRGVSQAPSPPLSMASPVLNATTPGDTFEVDIIGTGEKRVWEGGVRRELDEPILVQRRQRSGRHGEREGRCRVNLRRA</sequence>
<comment type="caution">
    <text evidence="7">The sequence shown here is derived from an EMBL/GenBank/DDBJ whole genome shotgun (WGS) entry which is preliminary data.</text>
</comment>
<comment type="subcellular location">
    <subcellularLocation>
        <location evidence="1">Nucleus</location>
    </subcellularLocation>
</comment>
<protein>
    <recommendedName>
        <fullName evidence="6">HSF-type DNA-binding domain-containing protein</fullName>
    </recommendedName>
</protein>
<feature type="region of interest" description="Disordered" evidence="5">
    <location>
        <begin position="197"/>
        <end position="217"/>
    </location>
</feature>
<keyword evidence="2" id="KW-0238">DNA-binding</keyword>
<keyword evidence="8" id="KW-1185">Reference proteome</keyword>
<accession>K0S8F1</accession>
<dbReference type="Proteomes" id="UP000266841">
    <property type="component" value="Unassembled WGS sequence"/>
</dbReference>
<feature type="compositionally biased region" description="Low complexity" evidence="5">
    <location>
        <begin position="465"/>
        <end position="477"/>
    </location>
</feature>
<gene>
    <name evidence="7" type="ORF">THAOC_16949</name>
</gene>
<name>K0S8F1_THAOC</name>
<proteinExistence type="inferred from homology"/>
<evidence type="ECO:0000256" key="5">
    <source>
        <dbReference type="SAM" id="MobiDB-lite"/>
    </source>
</evidence>
<feature type="region of interest" description="Disordered" evidence="5">
    <location>
        <begin position="690"/>
        <end position="710"/>
    </location>
</feature>
<organism evidence="7 8">
    <name type="scientific">Thalassiosira oceanica</name>
    <name type="common">Marine diatom</name>
    <dbReference type="NCBI Taxonomy" id="159749"/>
    <lineage>
        <taxon>Eukaryota</taxon>
        <taxon>Sar</taxon>
        <taxon>Stramenopiles</taxon>
        <taxon>Ochrophyta</taxon>
        <taxon>Bacillariophyta</taxon>
        <taxon>Coscinodiscophyceae</taxon>
        <taxon>Thalassiosirophycidae</taxon>
        <taxon>Thalassiosirales</taxon>
        <taxon>Thalassiosiraceae</taxon>
        <taxon>Thalassiosira</taxon>
    </lineage>
</organism>
<evidence type="ECO:0000256" key="1">
    <source>
        <dbReference type="ARBA" id="ARBA00004123"/>
    </source>
</evidence>
<evidence type="ECO:0000256" key="3">
    <source>
        <dbReference type="ARBA" id="ARBA00023242"/>
    </source>
</evidence>
<dbReference type="InterPro" id="IPR036390">
    <property type="entry name" value="WH_DNA-bd_sf"/>
</dbReference>
<feature type="domain" description="HSF-type DNA-binding" evidence="6">
    <location>
        <begin position="218"/>
        <end position="496"/>
    </location>
</feature>
<keyword evidence="3" id="KW-0539">Nucleus</keyword>
<feature type="compositionally biased region" description="Polar residues" evidence="5">
    <location>
        <begin position="525"/>
        <end position="537"/>
    </location>
</feature>
<dbReference type="EMBL" id="AGNL01018882">
    <property type="protein sequence ID" value="EJK62443.1"/>
    <property type="molecule type" value="Genomic_DNA"/>
</dbReference>